<dbReference type="Gene3D" id="3.10.280.10">
    <property type="entry name" value="Mitochondrial glycoprotein"/>
    <property type="match status" value="1"/>
</dbReference>
<name>A0A1E3QTF0_9ASCO</name>
<dbReference type="PANTHER" id="PTHR10826:SF1">
    <property type="entry name" value="COMPLEMENT COMPONENT 1 Q SUBCOMPONENT-BINDING PROTEIN, MITOCHONDRIAL"/>
    <property type="match status" value="1"/>
</dbReference>
<dbReference type="GeneID" id="30146446"/>
<dbReference type="AlphaFoldDB" id="A0A1E3QTF0"/>
<dbReference type="InterPro" id="IPR003428">
    <property type="entry name" value="MAM33"/>
</dbReference>
<dbReference type="GO" id="GO:0009060">
    <property type="term" value="P:aerobic respiration"/>
    <property type="evidence" value="ECO:0007669"/>
    <property type="project" value="EnsemblFungi"/>
</dbReference>
<evidence type="ECO:0008006" key="3">
    <source>
        <dbReference type="Google" id="ProtNLM"/>
    </source>
</evidence>
<evidence type="ECO:0000313" key="2">
    <source>
        <dbReference type="Proteomes" id="UP000094336"/>
    </source>
</evidence>
<protein>
    <recommendedName>
        <fullName evidence="3">Mitochondrial glyco protein</fullName>
    </recommendedName>
</protein>
<dbReference type="GO" id="GO:0042256">
    <property type="term" value="P:cytosolic ribosome assembly"/>
    <property type="evidence" value="ECO:0007669"/>
    <property type="project" value="TreeGrafter"/>
</dbReference>
<dbReference type="OrthoDB" id="278212at2759"/>
<dbReference type="InterPro" id="IPR036561">
    <property type="entry name" value="MAM33_sf"/>
</dbReference>
<dbReference type="STRING" id="984486.A0A1E3QTF0"/>
<proteinExistence type="predicted"/>
<dbReference type="Proteomes" id="UP000094336">
    <property type="component" value="Unassembled WGS sequence"/>
</dbReference>
<dbReference type="GO" id="GO:0005759">
    <property type="term" value="C:mitochondrial matrix"/>
    <property type="evidence" value="ECO:0007669"/>
    <property type="project" value="EnsemblFungi"/>
</dbReference>
<dbReference type="GO" id="GO:1902775">
    <property type="term" value="P:mitochondrial large ribosomal subunit assembly"/>
    <property type="evidence" value="ECO:0007669"/>
    <property type="project" value="EnsemblFungi"/>
</dbReference>
<evidence type="ECO:0000313" key="1">
    <source>
        <dbReference type="EMBL" id="ODQ80804.1"/>
    </source>
</evidence>
<accession>A0A1E3QTF0</accession>
<dbReference type="EMBL" id="KV454429">
    <property type="protein sequence ID" value="ODQ80804.1"/>
    <property type="molecule type" value="Genomic_DNA"/>
</dbReference>
<sequence>MSSRLISQAFRAASKASFARVATRSAVAVPKFTAVRAFSISARPQNSAFQSVSDNLKAEIELEVAELESSLPENLQQYISDFNVKIVESKGDATEHELIRETANEVIHVFFNVDHFTNSPFPDQDPAEEGAELEQEGPELASVNVVIVKKADNTAFHAEMLYDSEGESFIVDSAAQFENSADALSNSLEADYKRKLSYRGPEFATLDENLQEAIENYLVDRRIDQELGLFLTEYSLYKENVMYVNWLKNLKKFF</sequence>
<reference evidence="2" key="1">
    <citation type="submission" date="2016-05" db="EMBL/GenBank/DDBJ databases">
        <title>Comparative genomics of biotechnologically important yeasts.</title>
        <authorList>
            <consortium name="DOE Joint Genome Institute"/>
            <person name="Riley R."/>
            <person name="Haridas S."/>
            <person name="Wolfe K.H."/>
            <person name="Lopes M.R."/>
            <person name="Hittinger C.T."/>
            <person name="Goker M."/>
            <person name="Salamov A."/>
            <person name="Wisecaver J."/>
            <person name="Long T.M."/>
            <person name="Aerts A.L."/>
            <person name="Barry K."/>
            <person name="Choi C."/>
            <person name="Clum A."/>
            <person name="Coughlan A.Y."/>
            <person name="Deshpande S."/>
            <person name="Douglass A.P."/>
            <person name="Hanson S.J."/>
            <person name="Klenk H.-P."/>
            <person name="Labutti K."/>
            <person name="Lapidus A."/>
            <person name="Lindquist E."/>
            <person name="Lipzen A."/>
            <person name="Meier-Kolthoff J.P."/>
            <person name="Ohm R.A."/>
            <person name="Otillar R.P."/>
            <person name="Pangilinan J."/>
            <person name="Peng Y."/>
            <person name="Rokas A."/>
            <person name="Rosa C.A."/>
            <person name="Scheuner C."/>
            <person name="Sibirny A.A."/>
            <person name="Slot J.C."/>
            <person name="Stielow J.B."/>
            <person name="Sun H."/>
            <person name="Kurtzman C.P."/>
            <person name="Blackwell M."/>
            <person name="Grigoriev I.V."/>
            <person name="Jeffries T.W."/>
        </authorList>
    </citation>
    <scope>NUCLEOTIDE SEQUENCE [LARGE SCALE GENOMIC DNA]</scope>
    <source>
        <strain evidence="2">NRRL Y-12698</strain>
    </source>
</reference>
<dbReference type="Pfam" id="PF02330">
    <property type="entry name" value="MAM33"/>
    <property type="match status" value="1"/>
</dbReference>
<dbReference type="SUPFAM" id="SSF54529">
    <property type="entry name" value="Mitochondrial glycoprotein MAM33-like"/>
    <property type="match status" value="1"/>
</dbReference>
<keyword evidence="2" id="KW-1185">Reference proteome</keyword>
<dbReference type="PANTHER" id="PTHR10826">
    <property type="entry name" value="COMPLEMENT COMPONENT 1"/>
    <property type="match status" value="1"/>
</dbReference>
<dbReference type="GO" id="GO:0097177">
    <property type="term" value="F:mitochondrial ribosome binding"/>
    <property type="evidence" value="ECO:0007669"/>
    <property type="project" value="EnsemblFungi"/>
</dbReference>
<dbReference type="RefSeq" id="XP_018986132.1">
    <property type="nucleotide sequence ID" value="XM_019128593.1"/>
</dbReference>
<gene>
    <name evidence="1" type="ORF">BABINDRAFT_161013</name>
</gene>
<organism evidence="1 2">
    <name type="scientific">Babjeviella inositovora NRRL Y-12698</name>
    <dbReference type="NCBI Taxonomy" id="984486"/>
    <lineage>
        <taxon>Eukaryota</taxon>
        <taxon>Fungi</taxon>
        <taxon>Dikarya</taxon>
        <taxon>Ascomycota</taxon>
        <taxon>Saccharomycotina</taxon>
        <taxon>Pichiomycetes</taxon>
        <taxon>Serinales incertae sedis</taxon>
        <taxon>Babjeviella</taxon>
    </lineage>
</organism>